<dbReference type="InterPro" id="IPR002052">
    <property type="entry name" value="DNA_methylase_N6_adenine_CS"/>
</dbReference>
<dbReference type="EMBL" id="JBHRSL010000010">
    <property type="protein sequence ID" value="MFC3052455.1"/>
    <property type="molecule type" value="Genomic_DNA"/>
</dbReference>
<keyword evidence="1 3" id="KW-0489">Methyltransferase</keyword>
<dbReference type="Gene3D" id="3.40.50.150">
    <property type="entry name" value="Vaccinia Virus protein VP39"/>
    <property type="match status" value="1"/>
</dbReference>
<accession>A0ABV7D719</accession>
<proteinExistence type="predicted"/>
<organism evidence="3 4">
    <name type="scientific">Kordiimonas pumila</name>
    <dbReference type="NCBI Taxonomy" id="2161677"/>
    <lineage>
        <taxon>Bacteria</taxon>
        <taxon>Pseudomonadati</taxon>
        <taxon>Pseudomonadota</taxon>
        <taxon>Alphaproteobacteria</taxon>
        <taxon>Kordiimonadales</taxon>
        <taxon>Kordiimonadaceae</taxon>
        <taxon>Kordiimonas</taxon>
    </lineage>
</organism>
<reference evidence="4" key="1">
    <citation type="journal article" date="2019" name="Int. J. Syst. Evol. Microbiol.">
        <title>The Global Catalogue of Microorganisms (GCM) 10K type strain sequencing project: providing services to taxonomists for standard genome sequencing and annotation.</title>
        <authorList>
            <consortium name="The Broad Institute Genomics Platform"/>
            <consortium name="The Broad Institute Genome Sequencing Center for Infectious Disease"/>
            <person name="Wu L."/>
            <person name="Ma J."/>
        </authorList>
    </citation>
    <scope>NUCLEOTIDE SEQUENCE [LARGE SCALE GENOMIC DNA]</scope>
    <source>
        <strain evidence="4">KCTC 62164</strain>
    </source>
</reference>
<dbReference type="PROSITE" id="PS00092">
    <property type="entry name" value="N6_MTASE"/>
    <property type="match status" value="1"/>
</dbReference>
<dbReference type="PIRSF" id="PIRSF004553">
    <property type="entry name" value="CHP00095"/>
    <property type="match status" value="1"/>
</dbReference>
<evidence type="ECO:0000256" key="1">
    <source>
        <dbReference type="ARBA" id="ARBA00022603"/>
    </source>
</evidence>
<dbReference type="EC" id="2.1.1.171" evidence="3"/>
<dbReference type="PANTHER" id="PTHR43542">
    <property type="entry name" value="METHYLTRANSFERASE"/>
    <property type="match status" value="1"/>
</dbReference>
<dbReference type="Pfam" id="PF03602">
    <property type="entry name" value="Cons_hypoth95"/>
    <property type="match status" value="1"/>
</dbReference>
<keyword evidence="4" id="KW-1185">Reference proteome</keyword>
<keyword evidence="2 3" id="KW-0808">Transferase</keyword>
<evidence type="ECO:0000313" key="4">
    <source>
        <dbReference type="Proteomes" id="UP001595444"/>
    </source>
</evidence>
<dbReference type="InterPro" id="IPR004398">
    <property type="entry name" value="RNA_MeTrfase_RsmD"/>
</dbReference>
<comment type="caution">
    <text evidence="3">The sequence shown here is derived from an EMBL/GenBank/DDBJ whole genome shotgun (WGS) entry which is preliminary data.</text>
</comment>
<dbReference type="NCBIfam" id="TIGR00095">
    <property type="entry name" value="16S rRNA (guanine(966)-N(2))-methyltransferase RsmD"/>
    <property type="match status" value="1"/>
</dbReference>
<dbReference type="PANTHER" id="PTHR43542:SF1">
    <property type="entry name" value="METHYLTRANSFERASE"/>
    <property type="match status" value="1"/>
</dbReference>
<dbReference type="GO" id="GO:0052913">
    <property type="term" value="F:16S rRNA (guanine(966)-N(2))-methyltransferase activity"/>
    <property type="evidence" value="ECO:0007669"/>
    <property type="project" value="UniProtKB-EC"/>
</dbReference>
<dbReference type="SUPFAM" id="SSF53335">
    <property type="entry name" value="S-adenosyl-L-methionine-dependent methyltransferases"/>
    <property type="match status" value="1"/>
</dbReference>
<dbReference type="CDD" id="cd02440">
    <property type="entry name" value="AdoMet_MTases"/>
    <property type="match status" value="1"/>
</dbReference>
<protein>
    <submittedName>
        <fullName evidence="3">16S rRNA (Guanine(966)-N(2))-methyltransferase RsmD</fullName>
        <ecNumber evidence="3">2.1.1.171</ecNumber>
    </submittedName>
</protein>
<evidence type="ECO:0000313" key="3">
    <source>
        <dbReference type="EMBL" id="MFC3052455.1"/>
    </source>
</evidence>
<dbReference type="RefSeq" id="WP_194213881.1">
    <property type="nucleotide sequence ID" value="NZ_CP061205.1"/>
</dbReference>
<evidence type="ECO:0000256" key="2">
    <source>
        <dbReference type="ARBA" id="ARBA00022679"/>
    </source>
</evidence>
<sequence>MTRIIAGTLKGRNLVVPAGRDVRPTTDRMRERIFSMLLHGRYPDMKGANVLDLYAGTGALGLEALSRGAARAVFVENARASIAAIKENIKTLRVEDETEVRALNASLLPTSQMPFDIIFMDPPYNMGLVEPTLTALIEGQWLSENGVIVCELSVDDNSVIPAGLDIMDDRKQGQQRILFLQKSI</sequence>
<gene>
    <name evidence="3" type="primary">rsmD</name>
    <name evidence="3" type="ORF">ACFOKA_11135</name>
</gene>
<dbReference type="Proteomes" id="UP001595444">
    <property type="component" value="Unassembled WGS sequence"/>
</dbReference>
<dbReference type="InterPro" id="IPR029063">
    <property type="entry name" value="SAM-dependent_MTases_sf"/>
</dbReference>
<name>A0ABV7D719_9PROT</name>